<name>A0A6J7E3G5_9ZZZZ</name>
<protein>
    <submittedName>
        <fullName evidence="6">Unannotated protein</fullName>
    </submittedName>
</protein>
<evidence type="ECO:0000256" key="1">
    <source>
        <dbReference type="ARBA" id="ARBA00022714"/>
    </source>
</evidence>
<evidence type="ECO:0000256" key="3">
    <source>
        <dbReference type="ARBA" id="ARBA00023004"/>
    </source>
</evidence>
<dbReference type="Gene3D" id="3.40.5.90">
    <property type="entry name" value="CDGSH iron-sulfur domain, mitoNEET-type"/>
    <property type="match status" value="1"/>
</dbReference>
<feature type="domain" description="Iron-binding zinc finger CDGSH type" evidence="5">
    <location>
        <begin position="18"/>
        <end position="63"/>
    </location>
</feature>
<dbReference type="EMBL" id="CAFBLU010000018">
    <property type="protein sequence ID" value="CAB4877632.1"/>
    <property type="molecule type" value="Genomic_DNA"/>
</dbReference>
<dbReference type="GO" id="GO:0005737">
    <property type="term" value="C:cytoplasm"/>
    <property type="evidence" value="ECO:0007669"/>
    <property type="project" value="UniProtKB-ARBA"/>
</dbReference>
<organism evidence="6">
    <name type="scientific">freshwater metagenome</name>
    <dbReference type="NCBI Taxonomy" id="449393"/>
    <lineage>
        <taxon>unclassified sequences</taxon>
        <taxon>metagenomes</taxon>
        <taxon>ecological metagenomes</taxon>
    </lineage>
</organism>
<accession>A0A6J7E3G5</accession>
<evidence type="ECO:0000259" key="5">
    <source>
        <dbReference type="SMART" id="SM00704"/>
    </source>
</evidence>
<dbReference type="AlphaFoldDB" id="A0A6J7E3G5"/>
<keyword evidence="2" id="KW-0479">Metal-binding</keyword>
<evidence type="ECO:0000313" key="6">
    <source>
        <dbReference type="EMBL" id="CAB4877632.1"/>
    </source>
</evidence>
<dbReference type="GO" id="GO:0051537">
    <property type="term" value="F:2 iron, 2 sulfur cluster binding"/>
    <property type="evidence" value="ECO:0007669"/>
    <property type="project" value="UniProtKB-KW"/>
</dbReference>
<dbReference type="InterPro" id="IPR042216">
    <property type="entry name" value="MitoNEET_CISD"/>
</dbReference>
<keyword evidence="1" id="KW-0001">2Fe-2S</keyword>
<sequence>MSEIVEIKVRDNGSLKINGPVRVVDNEGNLLRETNGEPIALCRCGASADKPFCDGAHRECGFESVIRAES</sequence>
<evidence type="ECO:0000256" key="4">
    <source>
        <dbReference type="ARBA" id="ARBA00023014"/>
    </source>
</evidence>
<dbReference type="GO" id="GO:0046872">
    <property type="term" value="F:metal ion binding"/>
    <property type="evidence" value="ECO:0007669"/>
    <property type="project" value="UniProtKB-KW"/>
</dbReference>
<dbReference type="SMART" id="SM00704">
    <property type="entry name" value="ZnF_CDGSH"/>
    <property type="match status" value="1"/>
</dbReference>
<evidence type="ECO:0000256" key="2">
    <source>
        <dbReference type="ARBA" id="ARBA00022723"/>
    </source>
</evidence>
<gene>
    <name evidence="6" type="ORF">UFOPK3444_01114</name>
</gene>
<dbReference type="InterPro" id="IPR018967">
    <property type="entry name" value="FeS-contain_CDGSH-typ"/>
</dbReference>
<reference evidence="6" key="1">
    <citation type="submission" date="2020-05" db="EMBL/GenBank/DDBJ databases">
        <authorList>
            <person name="Chiriac C."/>
            <person name="Salcher M."/>
            <person name="Ghai R."/>
            <person name="Kavagutti S V."/>
        </authorList>
    </citation>
    <scope>NUCLEOTIDE SEQUENCE</scope>
</reference>
<proteinExistence type="predicted"/>
<keyword evidence="4" id="KW-0411">Iron-sulfur</keyword>
<keyword evidence="3" id="KW-0408">Iron</keyword>
<dbReference type="Pfam" id="PF09360">
    <property type="entry name" value="zf-CDGSH"/>
    <property type="match status" value="1"/>
</dbReference>